<sequence length="79" mass="9038">MIVVFGLLALILLFVYRIYIKNERIFRLVERYKGMKINKVLLFFIIVLTPVILLLLAGTITVYLNGGKILGNEINGLLE</sequence>
<keyword evidence="1" id="KW-0472">Membrane</keyword>
<protein>
    <submittedName>
        <fullName evidence="2">Uncharacterized protein</fullName>
    </submittedName>
</protein>
<dbReference type="EMBL" id="JAAGVY010000055">
    <property type="protein sequence ID" value="NEN25473.1"/>
    <property type="molecule type" value="Genomic_DNA"/>
</dbReference>
<keyword evidence="1" id="KW-1133">Transmembrane helix</keyword>
<keyword evidence="1" id="KW-0812">Transmembrane</keyword>
<name>A0A7K3WUW2_9FLAO</name>
<organism evidence="2 3">
    <name type="scientific">Cryomorpha ignava</name>
    <dbReference type="NCBI Taxonomy" id="101383"/>
    <lineage>
        <taxon>Bacteria</taxon>
        <taxon>Pseudomonadati</taxon>
        <taxon>Bacteroidota</taxon>
        <taxon>Flavobacteriia</taxon>
        <taxon>Flavobacteriales</taxon>
        <taxon>Cryomorphaceae</taxon>
        <taxon>Cryomorpha</taxon>
    </lineage>
</organism>
<dbReference type="Proteomes" id="UP000486602">
    <property type="component" value="Unassembled WGS sequence"/>
</dbReference>
<reference evidence="2 3" key="1">
    <citation type="submission" date="2020-02" db="EMBL/GenBank/DDBJ databases">
        <title>Out from the shadows clarifying the taxonomy of the family Cryomorphaceae and related taxa by utilizing the GTDB taxonomic framework.</title>
        <authorList>
            <person name="Bowman J.P."/>
        </authorList>
    </citation>
    <scope>NUCLEOTIDE SEQUENCE [LARGE SCALE GENOMIC DNA]</scope>
    <source>
        <strain evidence="2 3">QSSC 1-22</strain>
    </source>
</reference>
<dbReference type="AlphaFoldDB" id="A0A7K3WUW2"/>
<comment type="caution">
    <text evidence="2">The sequence shown here is derived from an EMBL/GenBank/DDBJ whole genome shotgun (WGS) entry which is preliminary data.</text>
</comment>
<feature type="transmembrane region" description="Helical" evidence="1">
    <location>
        <begin position="41"/>
        <end position="64"/>
    </location>
</feature>
<proteinExistence type="predicted"/>
<evidence type="ECO:0000313" key="2">
    <source>
        <dbReference type="EMBL" id="NEN25473.1"/>
    </source>
</evidence>
<dbReference type="RefSeq" id="WP_163286927.1">
    <property type="nucleotide sequence ID" value="NZ_JAAGVY010000055.1"/>
</dbReference>
<keyword evidence="3" id="KW-1185">Reference proteome</keyword>
<gene>
    <name evidence="2" type="ORF">G3O08_18435</name>
</gene>
<evidence type="ECO:0000256" key="1">
    <source>
        <dbReference type="SAM" id="Phobius"/>
    </source>
</evidence>
<accession>A0A7K3WUW2</accession>
<evidence type="ECO:0000313" key="3">
    <source>
        <dbReference type="Proteomes" id="UP000486602"/>
    </source>
</evidence>